<keyword evidence="3" id="KW-1185">Reference proteome</keyword>
<dbReference type="Proteomes" id="UP001358586">
    <property type="component" value="Chromosome 12"/>
</dbReference>
<name>A0ABR0MN00_GOSAR</name>
<feature type="region of interest" description="Disordered" evidence="1">
    <location>
        <begin position="51"/>
        <end position="76"/>
    </location>
</feature>
<evidence type="ECO:0000313" key="3">
    <source>
        <dbReference type="Proteomes" id="UP001358586"/>
    </source>
</evidence>
<evidence type="ECO:0000313" key="2">
    <source>
        <dbReference type="EMBL" id="KAK5775226.1"/>
    </source>
</evidence>
<proteinExistence type="predicted"/>
<reference evidence="2 3" key="1">
    <citation type="submission" date="2023-03" db="EMBL/GenBank/DDBJ databases">
        <title>WGS of Gossypium arboreum.</title>
        <authorList>
            <person name="Yu D."/>
        </authorList>
    </citation>
    <scope>NUCLEOTIDE SEQUENCE [LARGE SCALE GENOMIC DNA]</scope>
    <source>
        <tissue evidence="2">Leaf</tissue>
    </source>
</reference>
<sequence>MGDSQSTSDKLIVRNDALEAMGMALKEEIVELKEEFTIYKDALESGMLTSRPKQCDVPKPKKFKEARSVREVDNFP</sequence>
<organism evidence="2 3">
    <name type="scientific">Gossypium arboreum</name>
    <name type="common">Tree cotton</name>
    <name type="synonym">Gossypium nanking</name>
    <dbReference type="NCBI Taxonomy" id="29729"/>
    <lineage>
        <taxon>Eukaryota</taxon>
        <taxon>Viridiplantae</taxon>
        <taxon>Streptophyta</taxon>
        <taxon>Embryophyta</taxon>
        <taxon>Tracheophyta</taxon>
        <taxon>Spermatophyta</taxon>
        <taxon>Magnoliopsida</taxon>
        <taxon>eudicotyledons</taxon>
        <taxon>Gunneridae</taxon>
        <taxon>Pentapetalae</taxon>
        <taxon>rosids</taxon>
        <taxon>malvids</taxon>
        <taxon>Malvales</taxon>
        <taxon>Malvaceae</taxon>
        <taxon>Malvoideae</taxon>
        <taxon>Gossypium</taxon>
    </lineage>
</organism>
<dbReference type="EMBL" id="JARKNE010000012">
    <property type="protein sequence ID" value="KAK5775226.1"/>
    <property type="molecule type" value="Genomic_DNA"/>
</dbReference>
<evidence type="ECO:0000256" key="1">
    <source>
        <dbReference type="SAM" id="MobiDB-lite"/>
    </source>
</evidence>
<protein>
    <submittedName>
        <fullName evidence="2">Uncharacterized protein</fullName>
    </submittedName>
</protein>
<comment type="caution">
    <text evidence="2">The sequence shown here is derived from an EMBL/GenBank/DDBJ whole genome shotgun (WGS) entry which is preliminary data.</text>
</comment>
<gene>
    <name evidence="2" type="ORF">PVK06_043096</name>
</gene>
<accession>A0ABR0MN00</accession>
<feature type="compositionally biased region" description="Basic and acidic residues" evidence="1">
    <location>
        <begin position="53"/>
        <end position="76"/>
    </location>
</feature>